<comment type="catalytic activity">
    <reaction evidence="5">
        <text>a uridine in tRNA + S-adenosyl-L-methionine = a 3-[(3S)-3-amino-3-carboxypropyl]uridine in tRNA + S-methyl-5'-thioadenosine + H(+)</text>
        <dbReference type="Rhea" id="RHEA:62432"/>
        <dbReference type="Rhea" id="RHEA-COMP:13339"/>
        <dbReference type="Rhea" id="RHEA-COMP:16092"/>
        <dbReference type="ChEBI" id="CHEBI:15378"/>
        <dbReference type="ChEBI" id="CHEBI:17509"/>
        <dbReference type="ChEBI" id="CHEBI:59789"/>
        <dbReference type="ChEBI" id="CHEBI:65315"/>
        <dbReference type="ChEBI" id="CHEBI:82930"/>
        <dbReference type="EC" id="2.5.1.25"/>
    </reaction>
</comment>
<dbReference type="EC" id="2.5.1.25" evidence="1"/>
<evidence type="ECO:0000256" key="2">
    <source>
        <dbReference type="ARBA" id="ARBA00022679"/>
    </source>
</evidence>
<accession>A0A176VFI0</accession>
<evidence type="ECO:0000313" key="8">
    <source>
        <dbReference type="EMBL" id="OAE19708.1"/>
    </source>
</evidence>
<keyword evidence="9" id="KW-1185">Reference proteome</keyword>
<evidence type="ECO:0000313" key="10">
    <source>
        <dbReference type="Proteomes" id="UP001162541"/>
    </source>
</evidence>
<name>A0A176VFI0_MARPO</name>
<dbReference type="Proteomes" id="UP001162541">
    <property type="component" value="Chromosome 7"/>
</dbReference>
<dbReference type="PANTHER" id="PTHR21392">
    <property type="entry name" value="TRNA-URIDINE AMINOCARBOXYPROPYLTRANSFERASE 2"/>
    <property type="match status" value="1"/>
</dbReference>
<dbReference type="SMART" id="SM01144">
    <property type="entry name" value="DTW"/>
    <property type="match status" value="1"/>
</dbReference>
<dbReference type="PANTHER" id="PTHR21392:SF4">
    <property type="entry name" value="TRNA-URIDINE AMINOCARBOXYPROPYLTRANSFERASE"/>
    <property type="match status" value="1"/>
</dbReference>
<sequence length="427" mass="47958">MPLEAVAGRMFSQGFTPFHNAAPRPRGASGAKRFPTFYMQKEIAVHSESAPVVLQVQRNGENVDVAACAGGFGAEQSNGNQSHGDVEQEDRILRDWQLFCKQQAVPAIVRMNMEKIKDLEVEFGEELKFGGPRGSLKGRPGAEEDHRHREFYETLTDSESKLQNFAARQVACRVIGSKGYLCDTCWLPERDCMCDTFDKGRLWPGICLWLYMHPKDFLRKNNTGKLLWQVFGDKAARLTVFGISDHEEVMWNAFKEAGRDKVWCIYPHPPECQVPDVLIPEDLVDRQEDSKDGDAHRIHLVLIDGTWSNSKAMISRLKERASRLWEGRSIPCVALSPTNVSPMHNLRPQPSTARTCTAGAAAQLLRELGMRKELAGFGLDQSADILDDSLTCLQDALVSRRKRVGRTTQRFGRIQCDPVVSVESDDL</sequence>
<dbReference type="Pfam" id="PF03942">
    <property type="entry name" value="DTW"/>
    <property type="match status" value="1"/>
</dbReference>
<evidence type="ECO:0000256" key="1">
    <source>
        <dbReference type="ARBA" id="ARBA00012386"/>
    </source>
</evidence>
<dbReference type="EMBL" id="LVLJ01003789">
    <property type="protein sequence ID" value="OAE19708.1"/>
    <property type="molecule type" value="Genomic_DNA"/>
</dbReference>
<dbReference type="InterPro" id="IPR039262">
    <property type="entry name" value="DTWD2/TAPT"/>
</dbReference>
<dbReference type="GO" id="GO:0016432">
    <property type="term" value="F:tRNA-uridine aminocarboxypropyltransferase activity"/>
    <property type="evidence" value="ECO:0007669"/>
    <property type="project" value="UniProtKB-EC"/>
</dbReference>
<dbReference type="GO" id="GO:0008033">
    <property type="term" value="P:tRNA processing"/>
    <property type="evidence" value="ECO:0007669"/>
    <property type="project" value="UniProtKB-KW"/>
</dbReference>
<protein>
    <recommendedName>
        <fullName evidence="1">tRNA-uridine aminocarboxypropyltransferase</fullName>
        <ecNumber evidence="1">2.5.1.25</ecNumber>
    </recommendedName>
</protein>
<evidence type="ECO:0000259" key="6">
    <source>
        <dbReference type="SMART" id="SM01144"/>
    </source>
</evidence>
<keyword evidence="3" id="KW-0949">S-adenosyl-L-methionine</keyword>
<gene>
    <name evidence="8" type="ORF">AXG93_411s1140</name>
    <name evidence="7" type="ORF">Mp_7g02690</name>
</gene>
<reference evidence="8 9" key="1">
    <citation type="submission" date="2016-03" db="EMBL/GenBank/DDBJ databases">
        <title>Mechanisms controlling the formation of the plant cell surface in tip-growing cells are functionally conserved among land plants.</title>
        <authorList>
            <person name="Honkanen S."/>
            <person name="Jones V.A."/>
            <person name="Morieri G."/>
            <person name="Champion C."/>
            <person name="Hetherington A.J."/>
            <person name="Kelly S."/>
            <person name="Saint-Marcoux D."/>
            <person name="Proust H."/>
            <person name="Prescott H."/>
            <person name="Dolan L."/>
        </authorList>
    </citation>
    <scope>NUCLEOTIDE SEQUENCE [LARGE SCALE GENOMIC DNA]</scope>
    <source>
        <strain evidence="9">cv. Tak-1 and cv. Tak-2</strain>
        <tissue evidence="8">Whole gametophyte</tissue>
    </source>
</reference>
<dbReference type="AlphaFoldDB" id="A0A176VFI0"/>
<evidence type="ECO:0000313" key="7">
    <source>
        <dbReference type="EMBL" id="BBN16001.1"/>
    </source>
</evidence>
<reference evidence="10" key="3">
    <citation type="journal article" date="2020" name="Curr. Biol.">
        <title>Chromatin organization in early land plants reveals an ancestral association between H3K27me3, transposons, and constitutive heterochromatin.</title>
        <authorList>
            <person name="Montgomery S.A."/>
            <person name="Tanizawa Y."/>
            <person name="Galik B."/>
            <person name="Wang N."/>
            <person name="Ito T."/>
            <person name="Mochizuki T."/>
            <person name="Akimcheva S."/>
            <person name="Bowman J.L."/>
            <person name="Cognat V."/>
            <person name="Marechal-Drouard L."/>
            <person name="Ekker H."/>
            <person name="Hong S.F."/>
            <person name="Kohchi T."/>
            <person name="Lin S.S."/>
            <person name="Liu L.D."/>
            <person name="Nakamura Y."/>
            <person name="Valeeva L.R."/>
            <person name="Shakirov E.V."/>
            <person name="Shippen D.E."/>
            <person name="Wei W.L."/>
            <person name="Yagura M."/>
            <person name="Yamaoka S."/>
            <person name="Yamato K.T."/>
            <person name="Liu C."/>
            <person name="Berger F."/>
        </authorList>
    </citation>
    <scope>NUCLEOTIDE SEQUENCE [LARGE SCALE GENOMIC DNA]</scope>
    <source>
        <strain evidence="10">Tak-1</strain>
    </source>
</reference>
<keyword evidence="2" id="KW-0808">Transferase</keyword>
<dbReference type="Proteomes" id="UP000077202">
    <property type="component" value="Unassembled WGS sequence"/>
</dbReference>
<keyword evidence="4" id="KW-0819">tRNA processing</keyword>
<proteinExistence type="predicted"/>
<feature type="domain" description="DTW" evidence="6">
    <location>
        <begin position="178"/>
        <end position="402"/>
    </location>
</feature>
<organism evidence="8 9">
    <name type="scientific">Marchantia polymorpha subsp. ruderalis</name>
    <dbReference type="NCBI Taxonomy" id="1480154"/>
    <lineage>
        <taxon>Eukaryota</taxon>
        <taxon>Viridiplantae</taxon>
        <taxon>Streptophyta</taxon>
        <taxon>Embryophyta</taxon>
        <taxon>Marchantiophyta</taxon>
        <taxon>Marchantiopsida</taxon>
        <taxon>Marchantiidae</taxon>
        <taxon>Marchantiales</taxon>
        <taxon>Marchantiaceae</taxon>
        <taxon>Marchantia</taxon>
    </lineage>
</organism>
<evidence type="ECO:0000256" key="5">
    <source>
        <dbReference type="ARBA" id="ARBA00048718"/>
    </source>
</evidence>
<reference evidence="7" key="2">
    <citation type="journal article" date="2019" name="Curr. Biol.">
        <title>Chromatin organization in early land plants reveals an ancestral association between H3K27me3, transposons, and constitutive heterochromatin.</title>
        <authorList>
            <person name="Montgomery S.A."/>
            <person name="Tanizawa Y."/>
            <person name="Galik B."/>
            <person name="Wang N."/>
            <person name="Ito T."/>
            <person name="Mochizuki T."/>
            <person name="Akimcheva S."/>
            <person name="Bowman J."/>
            <person name="Cognat V."/>
            <person name="Drouard L."/>
            <person name="Ekker H."/>
            <person name="Houng S."/>
            <person name="Kohchi T."/>
            <person name="Lin S."/>
            <person name="Liu L.D."/>
            <person name="Nakamura Y."/>
            <person name="Valeeva L.R."/>
            <person name="Shakirov E.V."/>
            <person name="Shippen D.E."/>
            <person name="Wei W."/>
            <person name="Yagura M."/>
            <person name="Yamaoka S."/>
            <person name="Yamato K.T."/>
            <person name="Liu C."/>
            <person name="Berger F."/>
        </authorList>
    </citation>
    <scope>NUCLEOTIDE SEQUENCE [LARGE SCALE GENOMIC DNA]</scope>
    <source>
        <strain evidence="7">Tak-1</strain>
    </source>
</reference>
<evidence type="ECO:0000256" key="3">
    <source>
        <dbReference type="ARBA" id="ARBA00022691"/>
    </source>
</evidence>
<evidence type="ECO:0000313" key="9">
    <source>
        <dbReference type="Proteomes" id="UP000077202"/>
    </source>
</evidence>
<evidence type="ECO:0000256" key="4">
    <source>
        <dbReference type="ARBA" id="ARBA00022694"/>
    </source>
</evidence>
<dbReference type="EMBL" id="AP019872">
    <property type="protein sequence ID" value="BBN16001.1"/>
    <property type="molecule type" value="Genomic_DNA"/>
</dbReference>
<dbReference type="InterPro" id="IPR005636">
    <property type="entry name" value="DTW"/>
</dbReference>